<protein>
    <submittedName>
        <fullName evidence="1">Uncharacterized protein</fullName>
    </submittedName>
</protein>
<feature type="non-terminal residue" evidence="1">
    <location>
        <position position="1"/>
    </location>
</feature>
<dbReference type="AlphaFoldDB" id="A0AA39C2T4"/>
<evidence type="ECO:0000313" key="1">
    <source>
        <dbReference type="EMBL" id="KAK0156923.1"/>
    </source>
</evidence>
<proteinExistence type="predicted"/>
<organism evidence="1 2">
    <name type="scientific">Microctonus aethiopoides</name>
    <dbReference type="NCBI Taxonomy" id="144406"/>
    <lineage>
        <taxon>Eukaryota</taxon>
        <taxon>Metazoa</taxon>
        <taxon>Ecdysozoa</taxon>
        <taxon>Arthropoda</taxon>
        <taxon>Hexapoda</taxon>
        <taxon>Insecta</taxon>
        <taxon>Pterygota</taxon>
        <taxon>Neoptera</taxon>
        <taxon>Endopterygota</taxon>
        <taxon>Hymenoptera</taxon>
        <taxon>Apocrita</taxon>
        <taxon>Ichneumonoidea</taxon>
        <taxon>Braconidae</taxon>
        <taxon>Euphorinae</taxon>
        <taxon>Microctonus</taxon>
    </lineage>
</organism>
<reference evidence="1" key="2">
    <citation type="submission" date="2023-03" db="EMBL/GenBank/DDBJ databases">
        <authorList>
            <person name="Inwood S.N."/>
            <person name="Skelly J.G."/>
            <person name="Guhlin J."/>
            <person name="Harrop T.W.R."/>
            <person name="Goldson S.G."/>
            <person name="Dearden P.K."/>
        </authorList>
    </citation>
    <scope>NUCLEOTIDE SEQUENCE</scope>
    <source>
        <strain evidence="1">Irish</strain>
        <tissue evidence="1">Whole body</tissue>
    </source>
</reference>
<accession>A0AA39C2T4</accession>
<dbReference type="EMBL" id="JAQQBS010001959">
    <property type="protein sequence ID" value="KAK0156923.1"/>
    <property type="molecule type" value="Genomic_DNA"/>
</dbReference>
<gene>
    <name evidence="1" type="ORF">PV328_012118</name>
</gene>
<reference evidence="1" key="1">
    <citation type="journal article" date="2023" name="bioRxiv">
        <title>Scaffold-level genome assemblies of two parasitoid biocontrol wasps reveal the parthenogenesis mechanism and an associated novel virus.</title>
        <authorList>
            <person name="Inwood S."/>
            <person name="Skelly J."/>
            <person name="Guhlin J."/>
            <person name="Harrop T."/>
            <person name="Goldson S."/>
            <person name="Dearden P."/>
        </authorList>
    </citation>
    <scope>NUCLEOTIDE SEQUENCE</scope>
    <source>
        <strain evidence="1">Irish</strain>
        <tissue evidence="1">Whole body</tissue>
    </source>
</reference>
<dbReference type="Proteomes" id="UP001168990">
    <property type="component" value="Unassembled WGS sequence"/>
</dbReference>
<evidence type="ECO:0000313" key="2">
    <source>
        <dbReference type="Proteomes" id="UP001168990"/>
    </source>
</evidence>
<name>A0AA39C2T4_9HYME</name>
<comment type="caution">
    <text evidence="1">The sequence shown here is derived from an EMBL/GenBank/DDBJ whole genome shotgun (WGS) entry which is preliminary data.</text>
</comment>
<sequence>MQYDPLDKDSDMGHRLYNTCNRLPSQFETKFRRLQRDPLVRLAQKLRMRRRHEAGILERELGDGNLDGDFFYDWVGIQWMHLGRWGEDHPCENLGDPIWDVAGAIHY</sequence>
<keyword evidence="2" id="KW-1185">Reference proteome</keyword>